<dbReference type="Proteomes" id="UP000265427">
    <property type="component" value="Unassembled WGS sequence"/>
</dbReference>
<feature type="compositionally biased region" description="Acidic residues" evidence="1">
    <location>
        <begin position="14"/>
        <end position="23"/>
    </location>
</feature>
<feature type="region of interest" description="Disordered" evidence="1">
    <location>
        <begin position="1"/>
        <end position="36"/>
    </location>
</feature>
<reference evidence="2 3" key="1">
    <citation type="submission" date="2018-08" db="EMBL/GenBank/DDBJ databases">
        <title>Aphanomyces genome sequencing and annotation.</title>
        <authorList>
            <person name="Minardi D."/>
            <person name="Oidtmann B."/>
            <person name="Van Der Giezen M."/>
            <person name="Studholme D.J."/>
        </authorList>
    </citation>
    <scope>NUCLEOTIDE SEQUENCE [LARGE SCALE GENOMIC DNA]</scope>
    <source>
        <strain evidence="2 3">Kv</strain>
    </source>
</reference>
<sequence length="107" mass="11722">MESEFFGDSPLPDSIDEDDDDDTDTKPNSGSHPTAIVNRAIQAAPTGEGTRSCTFHEICGDILTVYRLVATEQGCHVGYHPLRLLKHKDVLKSKITLVVEDLRVSPS</sequence>
<proteinExistence type="predicted"/>
<accession>A0A397A3I1</accession>
<protein>
    <submittedName>
        <fullName evidence="2">Uncharacterized protein</fullName>
    </submittedName>
</protein>
<evidence type="ECO:0000313" key="2">
    <source>
        <dbReference type="EMBL" id="RHY01506.1"/>
    </source>
</evidence>
<comment type="caution">
    <text evidence="2">The sequence shown here is derived from an EMBL/GenBank/DDBJ whole genome shotgun (WGS) entry which is preliminary data.</text>
</comment>
<organism evidence="2 3">
    <name type="scientific">Aphanomyces astaci</name>
    <name type="common">Crayfish plague agent</name>
    <dbReference type="NCBI Taxonomy" id="112090"/>
    <lineage>
        <taxon>Eukaryota</taxon>
        <taxon>Sar</taxon>
        <taxon>Stramenopiles</taxon>
        <taxon>Oomycota</taxon>
        <taxon>Saprolegniomycetes</taxon>
        <taxon>Saprolegniales</taxon>
        <taxon>Verrucalvaceae</taxon>
        <taxon>Aphanomyces</taxon>
    </lineage>
</organism>
<dbReference type="EMBL" id="QUSZ01007799">
    <property type="protein sequence ID" value="RHY01506.1"/>
    <property type="molecule type" value="Genomic_DNA"/>
</dbReference>
<name>A0A397A3I1_APHAT</name>
<evidence type="ECO:0000256" key="1">
    <source>
        <dbReference type="SAM" id="MobiDB-lite"/>
    </source>
</evidence>
<gene>
    <name evidence="2" type="ORF">DYB36_010715</name>
</gene>
<evidence type="ECO:0000313" key="3">
    <source>
        <dbReference type="Proteomes" id="UP000265427"/>
    </source>
</evidence>
<dbReference type="AlphaFoldDB" id="A0A397A3I1"/>